<comment type="similarity">
    <text evidence="8">Belongs to the TRAP transporter small permease family.</text>
</comment>
<evidence type="ECO:0000256" key="6">
    <source>
        <dbReference type="ARBA" id="ARBA00022989"/>
    </source>
</evidence>
<name>A0A7C4RU26_9BACT</name>
<sequence>MISFLETQCTRFSEILYWVSGAAIVVMMLLTCADVLLRYVATLYQSSGWRWLSGFKPIAGAFELASFLGAVAAAFAMAHTAVKKGHVAVSFAVDLLPEKYRRCIEAMTSCFSLLLFLLLSWQAFVYGGHLHESGEVSSTLQLPFYIFVYGIGVASIAVCLVLSLDLVRIFRKVDQP</sequence>
<evidence type="ECO:0000256" key="4">
    <source>
        <dbReference type="ARBA" id="ARBA00022519"/>
    </source>
</evidence>
<feature type="transmembrane region" description="Helical" evidence="9">
    <location>
        <begin position="103"/>
        <end position="124"/>
    </location>
</feature>
<evidence type="ECO:0000256" key="3">
    <source>
        <dbReference type="ARBA" id="ARBA00022475"/>
    </source>
</evidence>
<evidence type="ECO:0000313" key="11">
    <source>
        <dbReference type="EMBL" id="HGU34060.1"/>
    </source>
</evidence>
<dbReference type="GO" id="GO:0022857">
    <property type="term" value="F:transmembrane transporter activity"/>
    <property type="evidence" value="ECO:0007669"/>
    <property type="project" value="TreeGrafter"/>
</dbReference>
<evidence type="ECO:0000256" key="7">
    <source>
        <dbReference type="ARBA" id="ARBA00023136"/>
    </source>
</evidence>
<comment type="subcellular location">
    <subcellularLocation>
        <location evidence="1">Cell inner membrane</location>
        <topology evidence="1">Multi-pass membrane protein</topology>
    </subcellularLocation>
</comment>
<dbReference type="GO" id="GO:0015740">
    <property type="term" value="P:C4-dicarboxylate transport"/>
    <property type="evidence" value="ECO:0007669"/>
    <property type="project" value="TreeGrafter"/>
</dbReference>
<keyword evidence="2" id="KW-0813">Transport</keyword>
<evidence type="ECO:0000256" key="1">
    <source>
        <dbReference type="ARBA" id="ARBA00004429"/>
    </source>
</evidence>
<dbReference type="EMBL" id="DSUH01000334">
    <property type="protein sequence ID" value="HGU34060.1"/>
    <property type="molecule type" value="Genomic_DNA"/>
</dbReference>
<dbReference type="GO" id="GO:0005886">
    <property type="term" value="C:plasma membrane"/>
    <property type="evidence" value="ECO:0007669"/>
    <property type="project" value="UniProtKB-SubCell"/>
</dbReference>
<accession>A0A7C4RU26</accession>
<reference evidence="11" key="1">
    <citation type="journal article" date="2020" name="mSystems">
        <title>Genome- and Community-Level Interaction Insights into Carbon Utilization and Element Cycling Functions of Hydrothermarchaeota in Hydrothermal Sediment.</title>
        <authorList>
            <person name="Zhou Z."/>
            <person name="Liu Y."/>
            <person name="Xu W."/>
            <person name="Pan J."/>
            <person name="Luo Z.H."/>
            <person name="Li M."/>
        </authorList>
    </citation>
    <scope>NUCLEOTIDE SEQUENCE [LARGE SCALE GENOMIC DNA]</scope>
    <source>
        <strain evidence="11">SpSt-477</strain>
    </source>
</reference>
<organism evidence="11">
    <name type="scientific">Desulfatirhabdium butyrativorans</name>
    <dbReference type="NCBI Taxonomy" id="340467"/>
    <lineage>
        <taxon>Bacteria</taxon>
        <taxon>Pseudomonadati</taxon>
        <taxon>Thermodesulfobacteriota</taxon>
        <taxon>Desulfobacteria</taxon>
        <taxon>Desulfobacterales</taxon>
        <taxon>Desulfatirhabdiaceae</taxon>
        <taxon>Desulfatirhabdium</taxon>
    </lineage>
</organism>
<dbReference type="PANTHER" id="PTHR35011:SF10">
    <property type="entry name" value="TRAP TRANSPORTER SMALL PERMEASE PROTEIN"/>
    <property type="match status" value="1"/>
</dbReference>
<evidence type="ECO:0000256" key="5">
    <source>
        <dbReference type="ARBA" id="ARBA00022692"/>
    </source>
</evidence>
<dbReference type="Pfam" id="PF04290">
    <property type="entry name" value="DctQ"/>
    <property type="match status" value="1"/>
</dbReference>
<keyword evidence="6 9" id="KW-1133">Transmembrane helix</keyword>
<gene>
    <name evidence="11" type="ORF">ENS29_14635</name>
</gene>
<keyword evidence="7 9" id="KW-0472">Membrane</keyword>
<dbReference type="InterPro" id="IPR055348">
    <property type="entry name" value="DctQ"/>
</dbReference>
<evidence type="ECO:0000259" key="10">
    <source>
        <dbReference type="Pfam" id="PF04290"/>
    </source>
</evidence>
<keyword evidence="5 9" id="KW-0812">Transmembrane</keyword>
<evidence type="ECO:0000256" key="8">
    <source>
        <dbReference type="ARBA" id="ARBA00038436"/>
    </source>
</evidence>
<feature type="domain" description="Tripartite ATP-independent periplasmic transporters DctQ component" evidence="10">
    <location>
        <begin position="27"/>
        <end position="171"/>
    </location>
</feature>
<comment type="caution">
    <text evidence="11">The sequence shown here is derived from an EMBL/GenBank/DDBJ whole genome shotgun (WGS) entry which is preliminary data.</text>
</comment>
<dbReference type="InterPro" id="IPR007387">
    <property type="entry name" value="TRAP_DctQ"/>
</dbReference>
<keyword evidence="4" id="KW-0997">Cell inner membrane</keyword>
<protein>
    <submittedName>
        <fullName evidence="11">TRAP transporter small permease</fullName>
    </submittedName>
</protein>
<dbReference type="PANTHER" id="PTHR35011">
    <property type="entry name" value="2,3-DIKETO-L-GULONATE TRAP TRANSPORTER SMALL PERMEASE PROTEIN YIAM"/>
    <property type="match status" value="1"/>
</dbReference>
<dbReference type="AlphaFoldDB" id="A0A7C4RU26"/>
<feature type="transmembrane region" description="Helical" evidence="9">
    <location>
        <begin position="15"/>
        <end position="41"/>
    </location>
</feature>
<evidence type="ECO:0000256" key="2">
    <source>
        <dbReference type="ARBA" id="ARBA00022448"/>
    </source>
</evidence>
<proteinExistence type="inferred from homology"/>
<keyword evidence="3" id="KW-1003">Cell membrane</keyword>
<feature type="transmembrane region" description="Helical" evidence="9">
    <location>
        <begin position="144"/>
        <end position="167"/>
    </location>
</feature>
<evidence type="ECO:0000256" key="9">
    <source>
        <dbReference type="SAM" id="Phobius"/>
    </source>
</evidence>